<dbReference type="Proteomes" id="UP000031602">
    <property type="component" value="Segment"/>
</dbReference>
<protein>
    <submittedName>
        <fullName evidence="1">Uncharacterized protein</fullName>
    </submittedName>
</protein>
<dbReference type="KEGG" id="vg:24725290"/>
<evidence type="ECO:0000313" key="1">
    <source>
        <dbReference type="EMBL" id="AIF71841.1"/>
    </source>
</evidence>
<dbReference type="EMBL" id="KM044272">
    <property type="protein sequence ID" value="AIF71841.1"/>
    <property type="molecule type" value="Genomic_DNA"/>
</dbReference>
<accession>A0A0B4N0Y9</accession>
<reference evidence="1 2" key="1">
    <citation type="journal article" date="2014" name="PLoS ONE">
        <title>Genomic, Proteomic, Morphological, and Phylogenetic Analyses of vB_EcoP_SU10, a Podoviridae Phage with C3 Morphology.</title>
        <authorList>
            <person name="Mirzaei M.K."/>
            <person name="Eriksson H."/>
            <person name="Kasuga K."/>
            <person name="Haggard-Ljungquist E."/>
            <person name="Nilsson A.S."/>
        </authorList>
    </citation>
    <scope>NUCLEOTIDE SEQUENCE [LARGE SCALE GENOMIC DNA]</scope>
</reference>
<name>A0A0B4N0Y9_9CAUD</name>
<sequence length="323" mass="36695">MSISTTIVPLNLQQDLGEQKFLGRGCFGIHNYMQGQCVNDINGEVITEEGRYRRFNRDINLQLEMLNYWTHSFHGHVASDIEKNLVETADIMNSMSCYRDVFTITSANSVAVNLREHPADQIFTGLMLFRSILEGQYRGMDFLAEGIEDREEWLKRKRIGIALVLAGLGRDFFGGWSQRGRANGSSESTSIVINNNMSAAAFLPLVVDSDEYTKQVWVQNPFGVGDNENGYVRNHNQGALRRFARAKDQDPDEYETMSEWLRLWSNCYGHKREAIDDKLGNITVQNFTARLIQRTGADSGLTLEEVGNTISSLFSELVEYYND</sequence>
<dbReference type="RefSeq" id="YP_009152940.1">
    <property type="nucleotide sequence ID" value="NC_027395.1"/>
</dbReference>
<organism evidence="1 2">
    <name type="scientific">Escherichia phage vB_EcoP_SU10</name>
    <dbReference type="NCBI Taxonomy" id="1519788"/>
    <lineage>
        <taxon>Viruses</taxon>
        <taxon>Duplodnaviria</taxon>
        <taxon>Heunggongvirae</taxon>
        <taxon>Uroviricota</taxon>
        <taxon>Caudoviricetes</taxon>
        <taxon>Mktvariviridae</taxon>
        <taxon>Gordonclarkvirinae</taxon>
        <taxon>Kuravirus</taxon>
        <taxon>Kuravirus CHD5UKE1</taxon>
        <taxon>Kuravirus SU10</taxon>
    </lineage>
</organism>
<evidence type="ECO:0000313" key="2">
    <source>
        <dbReference type="Proteomes" id="UP000031602"/>
    </source>
</evidence>
<gene>
    <name evidence="1" type="ORF">SU10_089</name>
</gene>
<keyword evidence="2" id="KW-1185">Reference proteome</keyword>
<proteinExistence type="predicted"/>
<dbReference type="GeneID" id="24725290"/>
<dbReference type="OrthoDB" id="4304at10239"/>